<comment type="caution">
    <text evidence="2">The sequence shown here is derived from an EMBL/GenBank/DDBJ whole genome shotgun (WGS) entry which is preliminary data.</text>
</comment>
<accession>A0AA38LZQ5</accession>
<feature type="non-terminal residue" evidence="2">
    <location>
        <position position="1"/>
    </location>
</feature>
<reference evidence="2" key="1">
    <citation type="journal article" date="2023" name="G3 (Bethesda)">
        <title>Whole genome assemblies of Zophobas morio and Tenebrio molitor.</title>
        <authorList>
            <person name="Kaur S."/>
            <person name="Stinson S.A."/>
            <person name="diCenzo G.C."/>
        </authorList>
    </citation>
    <scope>NUCLEOTIDE SEQUENCE</scope>
    <source>
        <strain evidence="2">QUZm001</strain>
    </source>
</reference>
<feature type="compositionally biased region" description="Polar residues" evidence="1">
    <location>
        <begin position="519"/>
        <end position="538"/>
    </location>
</feature>
<dbReference type="EMBL" id="JALNTZ010001341">
    <property type="protein sequence ID" value="KAJ3626872.1"/>
    <property type="molecule type" value="Genomic_DNA"/>
</dbReference>
<evidence type="ECO:0000256" key="1">
    <source>
        <dbReference type="SAM" id="MobiDB-lite"/>
    </source>
</evidence>
<proteinExistence type="predicted"/>
<keyword evidence="3" id="KW-1185">Reference proteome</keyword>
<organism evidence="2 3">
    <name type="scientific">Zophobas morio</name>
    <dbReference type="NCBI Taxonomy" id="2755281"/>
    <lineage>
        <taxon>Eukaryota</taxon>
        <taxon>Metazoa</taxon>
        <taxon>Ecdysozoa</taxon>
        <taxon>Arthropoda</taxon>
        <taxon>Hexapoda</taxon>
        <taxon>Insecta</taxon>
        <taxon>Pterygota</taxon>
        <taxon>Neoptera</taxon>
        <taxon>Endopterygota</taxon>
        <taxon>Coleoptera</taxon>
        <taxon>Polyphaga</taxon>
        <taxon>Cucujiformia</taxon>
        <taxon>Tenebrionidae</taxon>
        <taxon>Zophobas</taxon>
    </lineage>
</organism>
<name>A0AA38LZQ5_9CUCU</name>
<dbReference type="AlphaFoldDB" id="A0AA38LZQ5"/>
<feature type="region of interest" description="Disordered" evidence="1">
    <location>
        <begin position="435"/>
        <end position="456"/>
    </location>
</feature>
<feature type="region of interest" description="Disordered" evidence="1">
    <location>
        <begin position="509"/>
        <end position="561"/>
    </location>
</feature>
<protein>
    <submittedName>
        <fullName evidence="2">Uncharacterized protein</fullName>
    </submittedName>
</protein>
<dbReference type="Proteomes" id="UP001168821">
    <property type="component" value="Unassembled WGS sequence"/>
</dbReference>
<gene>
    <name evidence="2" type="ORF">Zmor_004222</name>
</gene>
<sequence length="561" mass="62313">KTDPKLTIQANVETNFENHEVSNHKDDPEATVTRTTVTEVVPKADVEVKTQASFETNLTATSKQLVEGTSDFSLGLKSDAEVATMTGVTNNTSEGKGTASGFILNGINIQPSTKAELETSSNAGTVNKSSEKVITSPVLENFSNVSRLDSKQDSEISIEVILDHKKDPEAKGLDNNDLNHNLSESALFDSPDILVIPINLFIEDTSQITELNSNQSLEFNLKVHFEGAMTNVTVTQSPAGILPLQSNINNNVTGANVNTNLYVNTELSIDRDELKNLLKEASHKNKSSNIIIPMNLLLKNIESVPSSDDLSLTIDIKVTLNKIDSEGLQKETTVTESSEDVVYLNISNKNLNLANVPSWAANSSLFRDRIGLALSSGIINQNQYMNKTKNYPKAKVIFPVYVRRSHKMYSLKNESKANEKPENFPKIGTKYKASQINGSAEEAPQTAQVEEERSKKTSMWEESEAWRILKRRKSQVKLKAAKSKKAKNTKDVHNKAIIKIRAQITKRESAFQKPRWNKQIYTPSSPENQVRNTENASKTNEKKFKVPLASEKQAKKLLTRR</sequence>
<evidence type="ECO:0000313" key="2">
    <source>
        <dbReference type="EMBL" id="KAJ3626872.1"/>
    </source>
</evidence>
<evidence type="ECO:0000313" key="3">
    <source>
        <dbReference type="Proteomes" id="UP001168821"/>
    </source>
</evidence>